<keyword evidence="6 10" id="KW-1133">Transmembrane helix</keyword>
<dbReference type="RefSeq" id="WP_235606181.1">
    <property type="nucleotide sequence ID" value="NZ_FOXX01000006.1"/>
</dbReference>
<comment type="pathway">
    <text evidence="2">Cell wall biogenesis; lipoteichoic acid biosynthesis.</text>
</comment>
<feature type="compositionally biased region" description="Basic and acidic residues" evidence="9">
    <location>
        <begin position="652"/>
        <end position="674"/>
    </location>
</feature>
<dbReference type="PANTHER" id="PTHR47371:SF3">
    <property type="entry name" value="PHOSPHOGLYCEROL TRANSFERASE I"/>
    <property type="match status" value="1"/>
</dbReference>
<evidence type="ECO:0000313" key="12">
    <source>
        <dbReference type="EMBL" id="SFQ67121.1"/>
    </source>
</evidence>
<reference evidence="12 13" key="1">
    <citation type="submission" date="2016-10" db="EMBL/GenBank/DDBJ databases">
        <authorList>
            <person name="Varghese N."/>
            <person name="Submissions S."/>
        </authorList>
    </citation>
    <scope>NUCLEOTIDE SEQUENCE [LARGE SCALE GENOMIC DNA]</scope>
    <source>
        <strain evidence="12 13">DSM 13796</strain>
    </source>
</reference>
<comment type="similarity">
    <text evidence="3 8">Belongs to the LTA synthase family.</text>
</comment>
<dbReference type="InterPro" id="IPR000917">
    <property type="entry name" value="Sulfatase_N"/>
</dbReference>
<dbReference type="Proteomes" id="UP000182762">
    <property type="component" value="Unassembled WGS sequence"/>
</dbReference>
<evidence type="ECO:0000259" key="11">
    <source>
        <dbReference type="Pfam" id="PF00884"/>
    </source>
</evidence>
<keyword evidence="13" id="KW-1185">Reference proteome</keyword>
<dbReference type="CDD" id="cd16015">
    <property type="entry name" value="LTA_synthase"/>
    <property type="match status" value="1"/>
</dbReference>
<feature type="transmembrane region" description="Helical" evidence="10">
    <location>
        <begin position="130"/>
        <end position="148"/>
    </location>
</feature>
<keyword evidence="4 8" id="KW-1003">Cell membrane</keyword>
<feature type="region of interest" description="Disordered" evidence="9">
    <location>
        <begin position="652"/>
        <end position="717"/>
    </location>
</feature>
<dbReference type="InterPro" id="IPR017850">
    <property type="entry name" value="Alkaline_phosphatase_core_sf"/>
</dbReference>
<gene>
    <name evidence="12" type="ORF">SAMN02745910_02669</name>
</gene>
<dbReference type="Gene3D" id="3.30.1120.170">
    <property type="match status" value="1"/>
</dbReference>
<dbReference type="SUPFAM" id="SSF53649">
    <property type="entry name" value="Alkaline phosphatase-like"/>
    <property type="match status" value="1"/>
</dbReference>
<evidence type="ECO:0000256" key="6">
    <source>
        <dbReference type="ARBA" id="ARBA00022989"/>
    </source>
</evidence>
<evidence type="ECO:0000256" key="8">
    <source>
        <dbReference type="PIRNR" id="PIRNR005091"/>
    </source>
</evidence>
<dbReference type="PIRSF" id="PIRSF005091">
    <property type="entry name" value="Mmb_sulf_HI1246"/>
    <property type="match status" value="1"/>
</dbReference>
<feature type="transmembrane region" description="Helical" evidence="10">
    <location>
        <begin position="76"/>
        <end position="99"/>
    </location>
</feature>
<evidence type="ECO:0000313" key="13">
    <source>
        <dbReference type="Proteomes" id="UP000182762"/>
    </source>
</evidence>
<name>A0A1I6AEL0_9BACI</name>
<keyword evidence="7 8" id="KW-0472">Membrane</keyword>
<sequence length="717" mass="81893">MKSFFRKGQQFLNTHLGLFLFIAVLFWLKTYAAYQLEFDLGIDNSMQKFLLFINPISSSLFFLGIALFFKGKAQYRVLIAINFVLTFILFANIVFYRFFNDFITIPVLRQTENFGKLGGSAQALMEPTDILYFVDTIILIALVLFKVVKPHTEKFSRRGIVAVFTAAIMIFAGNLALAESDRPQLLTRAFDRNYLVKYLGAYNYTIYDAIQSTKSSAQRALADSSDITEVENFTKASYAEPNSEYFGQLKGKNVIYISLESLQSFMIDYKLNGQEVTPFLNSLAKDSNTLYFKNLFHQTGQGKTSDAEFMMENSIYPLPQGSVFSTKAENTYQALPQLLKENGYKDTAVFHGNNKSFWNREENYKAFGYDHFFDESYYNMVDGHVLNYGLEDKPYFKESMPYLESLKQPFYTKFITLTNHFPYPLSDDKKTIAPGDTGDSSVDNYFQTARYMDEALEQFFNDLKESGLYENSVIVMYGDHYGISENHKKAMSKVMGKDINDFEEAQLQRVPLFIHAPGLEGKGGVKDTYGGQVDVRPTVEHLLGVDTKNQIQFGTDLLSKDHQQIVPFRNGDFVTPEYTQLDDKVYDNTTGEKLPSTEETKKDQELVQKKLELSDKLVYGDLLRFYDLKGFEQPKRSSFDYSKDDKLAKKPGFLEEEKKALEQEKQEKEAEYKAKGYGLEASEEQAKDGADFEPAAQGSELQGSETPQTKTQESEAK</sequence>
<evidence type="ECO:0000256" key="3">
    <source>
        <dbReference type="ARBA" id="ARBA00009983"/>
    </source>
</evidence>
<comment type="subcellular location">
    <subcellularLocation>
        <location evidence="1">Cell membrane</location>
        <topology evidence="1">Multi-pass membrane protein</topology>
    </subcellularLocation>
</comment>
<dbReference type="Gene3D" id="3.40.720.10">
    <property type="entry name" value="Alkaline Phosphatase, subunit A"/>
    <property type="match status" value="1"/>
</dbReference>
<dbReference type="InterPro" id="IPR012160">
    <property type="entry name" value="LtaS-like"/>
</dbReference>
<organism evidence="12 13">
    <name type="scientific">Priestia endophytica DSM 13796</name>
    <dbReference type="NCBI Taxonomy" id="1121089"/>
    <lineage>
        <taxon>Bacteria</taxon>
        <taxon>Bacillati</taxon>
        <taxon>Bacillota</taxon>
        <taxon>Bacilli</taxon>
        <taxon>Bacillales</taxon>
        <taxon>Bacillaceae</taxon>
        <taxon>Priestia</taxon>
    </lineage>
</organism>
<dbReference type="EMBL" id="FOXX01000006">
    <property type="protein sequence ID" value="SFQ67121.1"/>
    <property type="molecule type" value="Genomic_DNA"/>
</dbReference>
<feature type="compositionally biased region" description="Polar residues" evidence="9">
    <location>
        <begin position="699"/>
        <end position="711"/>
    </location>
</feature>
<evidence type="ECO:0000256" key="7">
    <source>
        <dbReference type="ARBA" id="ARBA00023136"/>
    </source>
</evidence>
<accession>A0A1I6AEL0</accession>
<dbReference type="GeneID" id="93711310"/>
<protein>
    <submittedName>
        <fullName evidence="12">Lipoteichoic acid synthase</fullName>
    </submittedName>
</protein>
<evidence type="ECO:0000256" key="1">
    <source>
        <dbReference type="ARBA" id="ARBA00004651"/>
    </source>
</evidence>
<dbReference type="Pfam" id="PF00884">
    <property type="entry name" value="Sulfatase"/>
    <property type="match status" value="1"/>
</dbReference>
<feature type="transmembrane region" description="Helical" evidence="10">
    <location>
        <begin position="12"/>
        <end position="29"/>
    </location>
</feature>
<feature type="domain" description="Sulfatase N-terminal" evidence="11">
    <location>
        <begin position="252"/>
        <end position="545"/>
    </location>
</feature>
<feature type="transmembrane region" description="Helical" evidence="10">
    <location>
        <begin position="160"/>
        <end position="178"/>
    </location>
</feature>
<dbReference type="InterPro" id="IPR050448">
    <property type="entry name" value="OpgB/LTA_synthase_biosynth"/>
</dbReference>
<evidence type="ECO:0000256" key="2">
    <source>
        <dbReference type="ARBA" id="ARBA00004936"/>
    </source>
</evidence>
<evidence type="ECO:0000256" key="9">
    <source>
        <dbReference type="SAM" id="MobiDB-lite"/>
    </source>
</evidence>
<evidence type="ECO:0000256" key="4">
    <source>
        <dbReference type="ARBA" id="ARBA00022475"/>
    </source>
</evidence>
<comment type="caution">
    <text evidence="12">The sequence shown here is derived from an EMBL/GenBank/DDBJ whole genome shotgun (WGS) entry which is preliminary data.</text>
</comment>
<proteinExistence type="inferred from homology"/>
<feature type="transmembrane region" description="Helical" evidence="10">
    <location>
        <begin position="49"/>
        <end position="69"/>
    </location>
</feature>
<keyword evidence="5 10" id="KW-0812">Transmembrane</keyword>
<evidence type="ECO:0000256" key="5">
    <source>
        <dbReference type="ARBA" id="ARBA00022692"/>
    </source>
</evidence>
<evidence type="ECO:0000256" key="10">
    <source>
        <dbReference type="SAM" id="Phobius"/>
    </source>
</evidence>
<dbReference type="PANTHER" id="PTHR47371">
    <property type="entry name" value="LIPOTEICHOIC ACID SYNTHASE"/>
    <property type="match status" value="1"/>
</dbReference>